<keyword evidence="1" id="KW-0732">Signal</keyword>
<feature type="chain" id="PRO_5045524993" evidence="1">
    <location>
        <begin position="21"/>
        <end position="276"/>
    </location>
</feature>
<name>A0ABS7E737_9GAMM</name>
<dbReference type="Pfam" id="PF12680">
    <property type="entry name" value="SnoaL_2"/>
    <property type="match status" value="2"/>
</dbReference>
<evidence type="ECO:0000313" key="4">
    <source>
        <dbReference type="Proteomes" id="UP001195963"/>
    </source>
</evidence>
<dbReference type="InterPro" id="IPR037401">
    <property type="entry name" value="SnoaL-like"/>
</dbReference>
<sequence>MKKSIIAAASAVIVSTAAFADTPKGVAVAEMASLFKDFDKVQAAATMAPDLIQHNQAVPNGAAVLIDLIPTLKESGISATTHRLISEGNMVVAHNEYKNAKVFGGDHLAAFDVFRIEDGKVAEHWDNLTPVTAPNPSGRTQFDGTTLVTDLDKTAENKAVVTSFVYDVLHGKAPDKITDYVSTETYLQHNSGVADGLDGLGAALKAMADAGLSMTYSDTHMIIAEGNFVFTASEGEFSGDHVAFYDLFRVDGGKIVEHWDVIQTISEQSANDSGKF</sequence>
<dbReference type="SUPFAM" id="SSF54427">
    <property type="entry name" value="NTF2-like"/>
    <property type="match status" value="2"/>
</dbReference>
<feature type="domain" description="SnoaL-like" evidence="2">
    <location>
        <begin position="34"/>
        <end position="124"/>
    </location>
</feature>
<dbReference type="RefSeq" id="WP_220110917.1">
    <property type="nucleotide sequence ID" value="NZ_JAHZST010000014.1"/>
</dbReference>
<dbReference type="EMBL" id="JAHZST010000014">
    <property type="protein sequence ID" value="MBW8185498.1"/>
    <property type="molecule type" value="Genomic_DNA"/>
</dbReference>
<gene>
    <name evidence="3" type="ORF">K0625_17750</name>
</gene>
<feature type="domain" description="SnoaL-like" evidence="2">
    <location>
        <begin position="166"/>
        <end position="258"/>
    </location>
</feature>
<comment type="caution">
    <text evidence="3">The sequence shown here is derived from an EMBL/GenBank/DDBJ whole genome shotgun (WGS) entry which is preliminary data.</text>
</comment>
<protein>
    <submittedName>
        <fullName evidence="3">Nuclear transport factor 2 family protein</fullName>
    </submittedName>
</protein>
<organism evidence="3 4">
    <name type="scientific">Shewanella nanhaiensis</name>
    <dbReference type="NCBI Taxonomy" id="2864872"/>
    <lineage>
        <taxon>Bacteria</taxon>
        <taxon>Pseudomonadati</taxon>
        <taxon>Pseudomonadota</taxon>
        <taxon>Gammaproteobacteria</taxon>
        <taxon>Alteromonadales</taxon>
        <taxon>Shewanellaceae</taxon>
        <taxon>Shewanella</taxon>
    </lineage>
</organism>
<accession>A0ABS7E737</accession>
<evidence type="ECO:0000259" key="2">
    <source>
        <dbReference type="Pfam" id="PF12680"/>
    </source>
</evidence>
<reference evidence="3 4" key="1">
    <citation type="submission" date="2021-07" db="EMBL/GenBank/DDBJ databases">
        <title>Shewanella sp. nov, isolated from SCS.</title>
        <authorList>
            <person name="Cao W.R."/>
        </authorList>
    </citation>
    <scope>NUCLEOTIDE SEQUENCE [LARGE SCALE GENOMIC DNA]</scope>
    <source>
        <strain evidence="3 4">NR704-98</strain>
    </source>
</reference>
<dbReference type="Gene3D" id="3.10.450.50">
    <property type="match status" value="2"/>
</dbReference>
<evidence type="ECO:0000313" key="3">
    <source>
        <dbReference type="EMBL" id="MBW8185498.1"/>
    </source>
</evidence>
<feature type="signal peptide" evidence="1">
    <location>
        <begin position="1"/>
        <end position="20"/>
    </location>
</feature>
<dbReference type="InterPro" id="IPR032710">
    <property type="entry name" value="NTF2-like_dom_sf"/>
</dbReference>
<evidence type="ECO:0000256" key="1">
    <source>
        <dbReference type="SAM" id="SignalP"/>
    </source>
</evidence>
<dbReference type="Proteomes" id="UP001195963">
    <property type="component" value="Unassembled WGS sequence"/>
</dbReference>
<keyword evidence="4" id="KW-1185">Reference proteome</keyword>
<proteinExistence type="predicted"/>